<evidence type="ECO:0000313" key="7">
    <source>
        <dbReference type="Proteomes" id="UP000243528"/>
    </source>
</evidence>
<dbReference type="NCBIfam" id="NF038402">
    <property type="entry name" value="TroA_like"/>
    <property type="match status" value="1"/>
</dbReference>
<protein>
    <submittedName>
        <fullName evidence="6">Iron complex transport system substrate-binding protein</fullName>
    </submittedName>
</protein>
<gene>
    <name evidence="6" type="ORF">CLV30_10411</name>
</gene>
<dbReference type="InterPro" id="IPR002491">
    <property type="entry name" value="ABC_transptr_periplasmic_BD"/>
</dbReference>
<evidence type="ECO:0000256" key="2">
    <source>
        <dbReference type="ARBA" id="ARBA00022729"/>
    </source>
</evidence>
<dbReference type="Gene3D" id="3.40.50.1980">
    <property type="entry name" value="Nitrogenase molybdenum iron protein domain"/>
    <property type="match status" value="2"/>
</dbReference>
<sequence>MKLASRIAALAVLPLLMAACGDDTGEAGTDGATAGGPSSTAAASFPVTVGSGENTVEITERPDAIVSLSPSVTEMLFAIGAGDQVVAVDEYSNYPEEAPTTELSGFEPNAEAIIGYDPDLVVASSDPGQLTDSLDAVGVPTMVHPSAKSLEDTYSQIEQLGVATGHVDEATDLVEQMRSDIDEIVSGIPDDAEPITYFHELDPNLYTVTSDTFVGELYSMAGMESIADEAPEAAGGYPQLSPEFVVSSDPDVIFFADGADAGVTADAIAGRPGWDQLSAVQNGHVVQVNKDIASRWGPRVVDYLRTLADVRAELTQAS</sequence>
<accession>A0A2P8E6R9</accession>
<feature type="compositionally biased region" description="Low complexity" evidence="3">
    <location>
        <begin position="27"/>
        <end position="44"/>
    </location>
</feature>
<comment type="caution">
    <text evidence="6">The sequence shown here is derived from an EMBL/GenBank/DDBJ whole genome shotgun (WGS) entry which is preliminary data.</text>
</comment>
<keyword evidence="7" id="KW-1185">Reference proteome</keyword>
<keyword evidence="2 4" id="KW-0732">Signal</keyword>
<feature type="region of interest" description="Disordered" evidence="3">
    <location>
        <begin position="27"/>
        <end position="46"/>
    </location>
</feature>
<dbReference type="Pfam" id="PF01497">
    <property type="entry name" value="Peripla_BP_2"/>
    <property type="match status" value="1"/>
</dbReference>
<organism evidence="6 7">
    <name type="scientific">Haloactinopolyspora alba</name>
    <dbReference type="NCBI Taxonomy" id="648780"/>
    <lineage>
        <taxon>Bacteria</taxon>
        <taxon>Bacillati</taxon>
        <taxon>Actinomycetota</taxon>
        <taxon>Actinomycetes</taxon>
        <taxon>Jiangellales</taxon>
        <taxon>Jiangellaceae</taxon>
        <taxon>Haloactinopolyspora</taxon>
    </lineage>
</organism>
<dbReference type="PANTHER" id="PTHR30535">
    <property type="entry name" value="VITAMIN B12-BINDING PROTEIN"/>
    <property type="match status" value="1"/>
</dbReference>
<dbReference type="CDD" id="cd01143">
    <property type="entry name" value="YvrC"/>
    <property type="match status" value="1"/>
</dbReference>
<evidence type="ECO:0000259" key="5">
    <source>
        <dbReference type="PROSITE" id="PS50983"/>
    </source>
</evidence>
<dbReference type="GO" id="GO:0071281">
    <property type="term" value="P:cellular response to iron ion"/>
    <property type="evidence" value="ECO:0007669"/>
    <property type="project" value="TreeGrafter"/>
</dbReference>
<dbReference type="Proteomes" id="UP000243528">
    <property type="component" value="Unassembled WGS sequence"/>
</dbReference>
<dbReference type="EMBL" id="PYGE01000004">
    <property type="protein sequence ID" value="PSL05149.1"/>
    <property type="molecule type" value="Genomic_DNA"/>
</dbReference>
<feature type="signal peptide" evidence="4">
    <location>
        <begin position="1"/>
        <end position="18"/>
    </location>
</feature>
<comment type="similarity">
    <text evidence="1">Belongs to the bacterial solute-binding protein 8 family.</text>
</comment>
<dbReference type="PROSITE" id="PS51257">
    <property type="entry name" value="PROKAR_LIPOPROTEIN"/>
    <property type="match status" value="1"/>
</dbReference>
<evidence type="ECO:0000313" key="6">
    <source>
        <dbReference type="EMBL" id="PSL05149.1"/>
    </source>
</evidence>
<dbReference type="InterPro" id="IPR054828">
    <property type="entry name" value="Vit_B12_bind_prot"/>
</dbReference>
<dbReference type="SUPFAM" id="SSF53807">
    <property type="entry name" value="Helical backbone' metal receptor"/>
    <property type="match status" value="1"/>
</dbReference>
<dbReference type="AlphaFoldDB" id="A0A2P8E6R9"/>
<evidence type="ECO:0000256" key="4">
    <source>
        <dbReference type="SAM" id="SignalP"/>
    </source>
</evidence>
<dbReference type="PANTHER" id="PTHR30535:SF34">
    <property type="entry name" value="MOLYBDATE-BINDING PROTEIN MOLA"/>
    <property type="match status" value="1"/>
</dbReference>
<feature type="domain" description="Fe/B12 periplasmic-binding" evidence="5">
    <location>
        <begin position="64"/>
        <end position="318"/>
    </location>
</feature>
<feature type="chain" id="PRO_5038478732" evidence="4">
    <location>
        <begin position="19"/>
        <end position="318"/>
    </location>
</feature>
<evidence type="ECO:0000256" key="1">
    <source>
        <dbReference type="ARBA" id="ARBA00008814"/>
    </source>
</evidence>
<reference evidence="6 7" key="1">
    <citation type="submission" date="2018-03" db="EMBL/GenBank/DDBJ databases">
        <title>Genomic Encyclopedia of Archaeal and Bacterial Type Strains, Phase II (KMG-II): from individual species to whole genera.</title>
        <authorList>
            <person name="Goeker M."/>
        </authorList>
    </citation>
    <scope>NUCLEOTIDE SEQUENCE [LARGE SCALE GENOMIC DNA]</scope>
    <source>
        <strain evidence="6 7">DSM 45211</strain>
    </source>
</reference>
<dbReference type="PROSITE" id="PS50983">
    <property type="entry name" value="FE_B12_PBP"/>
    <property type="match status" value="1"/>
</dbReference>
<dbReference type="InterPro" id="IPR050902">
    <property type="entry name" value="ABC_Transporter_SBP"/>
</dbReference>
<dbReference type="OrthoDB" id="6495095at2"/>
<name>A0A2P8E6R9_9ACTN</name>
<dbReference type="RefSeq" id="WP_106536427.1">
    <property type="nucleotide sequence ID" value="NZ_ML142899.1"/>
</dbReference>
<proteinExistence type="inferred from homology"/>
<evidence type="ECO:0000256" key="3">
    <source>
        <dbReference type="SAM" id="MobiDB-lite"/>
    </source>
</evidence>